<dbReference type="InterPro" id="IPR003615">
    <property type="entry name" value="HNH_nuc"/>
</dbReference>
<dbReference type="CDD" id="cd00085">
    <property type="entry name" value="HNHc"/>
    <property type="match status" value="1"/>
</dbReference>
<accession>A0A917XVD8</accession>
<sequence>MAVTTVESEYEPAVLEAGCAEAPAASPRQVAGPLDTWAALLRDRSPSAETAAALDALDCEQLSPRGRIDALAVLERHMSWLQAKQVELLAAIAAHTDTPELSAEEPSSGEEFDERMLATWDCAAEEVACALRLANATAGQRLATATLLHTRHRATLGLLAGGQISYPQARALADQCRVLSDEAAGQVESVMVAKMPSQSAGQTMAAVRHHIHRVDPEGAEQRHAQRVRERRTLSYPQEDGMALFGAILPAQQTAMMEQAVDTHAATYVDDGRTLDQKRADALYDLVVNQPRPAAASGTAGSPAGRGAAVVQVTVPFDILLGADEGPADLKGYGPITATQAREIAFAPGTIWRRLLTRPETGLLIKSDPTTYRPTADTARQVMARDRYCAFPSCRMPAHRCDLDHISPFNHTHPKHGGQTTPDNLQPLCRRHHRLKTHHPGWKVTRDPHTGTTTWTAPTGHTYTNTPPVYRE</sequence>
<keyword evidence="4" id="KW-1185">Reference proteome</keyword>
<dbReference type="SMART" id="SM00507">
    <property type="entry name" value="HNHc"/>
    <property type="match status" value="1"/>
</dbReference>
<organism evidence="3 4">
    <name type="scientific">Streptomyces albiflavescens</name>
    <dbReference type="NCBI Taxonomy" id="1623582"/>
    <lineage>
        <taxon>Bacteria</taxon>
        <taxon>Bacillati</taxon>
        <taxon>Actinomycetota</taxon>
        <taxon>Actinomycetes</taxon>
        <taxon>Kitasatosporales</taxon>
        <taxon>Streptomycetaceae</taxon>
        <taxon>Streptomyces</taxon>
    </lineage>
</organism>
<evidence type="ECO:0000256" key="1">
    <source>
        <dbReference type="SAM" id="MobiDB-lite"/>
    </source>
</evidence>
<dbReference type="AlphaFoldDB" id="A0A917XVD8"/>
<dbReference type="Proteomes" id="UP000600365">
    <property type="component" value="Unassembled WGS sequence"/>
</dbReference>
<dbReference type="Pfam" id="PF02720">
    <property type="entry name" value="DUF222"/>
    <property type="match status" value="1"/>
</dbReference>
<evidence type="ECO:0000259" key="2">
    <source>
        <dbReference type="SMART" id="SM00507"/>
    </source>
</evidence>
<feature type="compositionally biased region" description="Low complexity" evidence="1">
    <location>
        <begin position="449"/>
        <end position="463"/>
    </location>
</feature>
<name>A0A917XVD8_9ACTN</name>
<protein>
    <recommendedName>
        <fullName evidence="2">HNH nuclease domain-containing protein</fullName>
    </recommendedName>
</protein>
<evidence type="ECO:0000313" key="3">
    <source>
        <dbReference type="EMBL" id="GGN53643.1"/>
    </source>
</evidence>
<proteinExistence type="predicted"/>
<feature type="domain" description="HNH nuclease" evidence="2">
    <location>
        <begin position="376"/>
        <end position="433"/>
    </location>
</feature>
<feature type="region of interest" description="Disordered" evidence="1">
    <location>
        <begin position="437"/>
        <end position="471"/>
    </location>
</feature>
<dbReference type="Gene3D" id="1.10.30.50">
    <property type="match status" value="1"/>
</dbReference>
<gene>
    <name evidence="3" type="ORF">GCM10011579_012030</name>
</gene>
<evidence type="ECO:0000313" key="4">
    <source>
        <dbReference type="Proteomes" id="UP000600365"/>
    </source>
</evidence>
<dbReference type="EMBL" id="BMMM01000002">
    <property type="protein sequence ID" value="GGN53643.1"/>
    <property type="molecule type" value="Genomic_DNA"/>
</dbReference>
<comment type="caution">
    <text evidence="3">The sequence shown here is derived from an EMBL/GenBank/DDBJ whole genome shotgun (WGS) entry which is preliminary data.</text>
</comment>
<dbReference type="InterPro" id="IPR003870">
    <property type="entry name" value="DUF222"/>
</dbReference>
<reference evidence="3 4" key="1">
    <citation type="journal article" date="2014" name="Int. J. Syst. Evol. Microbiol.">
        <title>Complete genome sequence of Corynebacterium casei LMG S-19264T (=DSM 44701T), isolated from a smear-ripened cheese.</title>
        <authorList>
            <consortium name="US DOE Joint Genome Institute (JGI-PGF)"/>
            <person name="Walter F."/>
            <person name="Albersmeier A."/>
            <person name="Kalinowski J."/>
            <person name="Ruckert C."/>
        </authorList>
    </citation>
    <scope>NUCLEOTIDE SEQUENCE [LARGE SCALE GENOMIC DNA]</scope>
    <source>
        <strain evidence="3 4">CGMCC 4.7111</strain>
    </source>
</reference>